<keyword evidence="3" id="KW-1185">Reference proteome</keyword>
<feature type="compositionally biased region" description="Polar residues" evidence="1">
    <location>
        <begin position="17"/>
        <end position="33"/>
    </location>
</feature>
<evidence type="ECO:0000313" key="3">
    <source>
        <dbReference type="Proteomes" id="UP001219355"/>
    </source>
</evidence>
<dbReference type="InterPro" id="IPR009003">
    <property type="entry name" value="Peptidase_S1_PA"/>
</dbReference>
<proteinExistence type="predicted"/>
<dbReference type="Pfam" id="PF08192">
    <property type="entry name" value="Peptidase_S64"/>
    <property type="match status" value="1"/>
</dbReference>
<evidence type="ECO:0000256" key="1">
    <source>
        <dbReference type="SAM" id="MobiDB-lite"/>
    </source>
</evidence>
<protein>
    <submittedName>
        <fullName evidence="2">Uncharacterized protein</fullName>
    </submittedName>
</protein>
<sequence>MDPSQKIGLPTPPVTAPSANASDELGSSTYTNIDSRDPFRKGGPGHLPLYPSNTVITGNTPENAERFIQKASQLCESRHVVCTITMVIRHSRGSAPRLPEDITLLIYANQQTDRDDAWVIIIRQMIDIFTENSFGGRIEICDPIASSGKQVFTLGSQHELIPRWDSVRPRILQVLSGSDWNTMVPARLGYTDSLAATTLIITAKNPQSPGWNQRQKQLHNIFALEILSEEVQVEIRESKTLWGVYGGSNPGPTPPPIPDEAFDTGRSNLMGVSISCENSSSSGTLGGFIKLSSSQTQSEISGLTCHHVLVNMTTGHPFTQSINLNGCGSVVSNFSEHRVNVPSHTQFQEISNSTIQALNEINTQIEQYNPTHPVPLTVLKNRQAQAQEKLSALQHHSFFGRIAATSGCRSVKSGGAEWTADWALVEITNQRSASNKTWWMRELSSSLLPMIDTSTEVKVSGLLTAAMINKRLVVKRGQSSGVTLGMVNEIQLSARADGLPSTVVNQSFFVVPGPGFPLFATAGDSGGWVLDEHGSLLGIIHGGDYASGEGFVLPIDDIFSDIKKVTGFTASLP</sequence>
<dbReference type="EMBL" id="CP120629">
    <property type="protein sequence ID" value="WEW59249.1"/>
    <property type="molecule type" value="Genomic_DNA"/>
</dbReference>
<dbReference type="InterPro" id="IPR012985">
    <property type="entry name" value="Peptidase_S64_Ssy5"/>
</dbReference>
<dbReference type="SUPFAM" id="SSF50494">
    <property type="entry name" value="Trypsin-like serine proteases"/>
    <property type="match status" value="1"/>
</dbReference>
<feature type="region of interest" description="Disordered" evidence="1">
    <location>
        <begin position="1"/>
        <end position="46"/>
    </location>
</feature>
<evidence type="ECO:0000313" key="2">
    <source>
        <dbReference type="EMBL" id="WEW59249.1"/>
    </source>
</evidence>
<organism evidence="2 3">
    <name type="scientific">Emydomyces testavorans</name>
    <dbReference type="NCBI Taxonomy" id="2070801"/>
    <lineage>
        <taxon>Eukaryota</taxon>
        <taxon>Fungi</taxon>
        <taxon>Dikarya</taxon>
        <taxon>Ascomycota</taxon>
        <taxon>Pezizomycotina</taxon>
        <taxon>Eurotiomycetes</taxon>
        <taxon>Eurotiomycetidae</taxon>
        <taxon>Onygenales</taxon>
        <taxon>Nannizziopsiaceae</taxon>
        <taxon>Emydomyces</taxon>
    </lineage>
</organism>
<dbReference type="Proteomes" id="UP001219355">
    <property type="component" value="Chromosome 3"/>
</dbReference>
<gene>
    <name evidence="2" type="ORF">PRK78_004718</name>
</gene>
<accession>A0AAF0ILY5</accession>
<dbReference type="AlphaFoldDB" id="A0AAF0ILY5"/>
<name>A0AAF0ILY5_9EURO</name>
<reference evidence="2" key="1">
    <citation type="submission" date="2023-03" db="EMBL/GenBank/DDBJ databases">
        <title>Emydomyces testavorans Genome Sequence.</title>
        <authorList>
            <person name="Hoyer L."/>
        </authorList>
    </citation>
    <scope>NUCLEOTIDE SEQUENCE</scope>
    <source>
        <strain evidence="2">16-2883</strain>
    </source>
</reference>